<reference evidence="2" key="1">
    <citation type="submission" date="2021-05" db="EMBL/GenBank/DDBJ databases">
        <title>The genome of the haptophyte Pavlova lutheri (Diacronema luteri, Pavlovales) - a model for lipid biosynthesis in eukaryotic algae.</title>
        <authorList>
            <person name="Hulatt C.J."/>
            <person name="Posewitz M.C."/>
        </authorList>
    </citation>
    <scope>NUCLEOTIDE SEQUENCE</scope>
    <source>
        <strain evidence="2">NIVA-4/92</strain>
    </source>
</reference>
<feature type="domain" description="SET" evidence="1">
    <location>
        <begin position="4"/>
        <end position="201"/>
    </location>
</feature>
<accession>A0A8J5XHL6</accession>
<evidence type="ECO:0000259" key="1">
    <source>
        <dbReference type="PROSITE" id="PS50280"/>
    </source>
</evidence>
<sequence length="493" mass="51543">MLTSGVDVERDPLGRGLSLVAARAFAPGEVLLDEPPRFLLVEADDGVDDELLAATCAATGQSAAHELPRTLAAALALWVRLPHAERCAMAELFCKPDDPGLAELCASIAAEVRTRVPRLSHVGEDAGVPPLGDALLVWLLSSHTTACVESGNEGAALFALGHRCNHSCAPNAAYVPAGAHRLRLRALVPIRAGEHIFTSYLRSHELLAPCHVRRALLSARKCFRCVCARCAAADDAEPERALPCACGARAALSAGGAWRCAGCGSVAPPSAEVLARERELCARAARDELHAAELEPGRWTEHWVHCAGAWREAADELRAALAAGDGARARASWPLLVEHFRAAESRHPHARHFVSAHAAEAFACLRAAALADADADAAALACRLCAPYLRALEAEYGVDDVHNAQMRAFCAGRCRACGRPDACAVGAHCAECAAGGAPADCAFLHVGERAEGDAAVPERMGLQMAVGACEGMRVLKAAASGAEVVVVNAAKAC</sequence>
<dbReference type="Gene3D" id="2.170.270.10">
    <property type="entry name" value="SET domain"/>
    <property type="match status" value="1"/>
</dbReference>
<dbReference type="SUPFAM" id="SSF82199">
    <property type="entry name" value="SET domain"/>
    <property type="match status" value="1"/>
</dbReference>
<proteinExistence type="predicted"/>
<dbReference type="InterPro" id="IPR046341">
    <property type="entry name" value="SET_dom_sf"/>
</dbReference>
<dbReference type="OrthoDB" id="438641at2759"/>
<dbReference type="PROSITE" id="PS50280">
    <property type="entry name" value="SET"/>
    <property type="match status" value="1"/>
</dbReference>
<organism evidence="2 3">
    <name type="scientific">Diacronema lutheri</name>
    <name type="common">Unicellular marine alga</name>
    <name type="synonym">Monochrysis lutheri</name>
    <dbReference type="NCBI Taxonomy" id="2081491"/>
    <lineage>
        <taxon>Eukaryota</taxon>
        <taxon>Haptista</taxon>
        <taxon>Haptophyta</taxon>
        <taxon>Pavlovophyceae</taxon>
        <taxon>Pavlovales</taxon>
        <taxon>Pavlovaceae</taxon>
        <taxon>Diacronema</taxon>
    </lineage>
</organism>
<dbReference type="EMBL" id="JAGTXO010000017">
    <property type="protein sequence ID" value="KAG8463230.1"/>
    <property type="molecule type" value="Genomic_DNA"/>
</dbReference>
<dbReference type="OMA" id="DTHGANS"/>
<dbReference type="InterPro" id="IPR001214">
    <property type="entry name" value="SET_dom"/>
</dbReference>
<evidence type="ECO:0000313" key="3">
    <source>
        <dbReference type="Proteomes" id="UP000751190"/>
    </source>
</evidence>
<evidence type="ECO:0000313" key="2">
    <source>
        <dbReference type="EMBL" id="KAG8463230.1"/>
    </source>
</evidence>
<dbReference type="InterPro" id="IPR050869">
    <property type="entry name" value="H3K4_H4K5_MeTrfase"/>
</dbReference>
<protein>
    <recommendedName>
        <fullName evidence="1">SET domain-containing protein</fullName>
    </recommendedName>
</protein>
<dbReference type="PANTHER" id="PTHR12197">
    <property type="entry name" value="HISTONE-LYSINE N-METHYLTRANSFERASE SMYD"/>
    <property type="match status" value="1"/>
</dbReference>
<keyword evidence="3" id="KW-1185">Reference proteome</keyword>
<dbReference type="CDD" id="cd20071">
    <property type="entry name" value="SET_SMYD"/>
    <property type="match status" value="1"/>
</dbReference>
<name>A0A8J5XHL6_DIALT</name>
<dbReference type="AlphaFoldDB" id="A0A8J5XHL6"/>
<gene>
    <name evidence="2" type="ORF">KFE25_011227</name>
</gene>
<dbReference type="Proteomes" id="UP000751190">
    <property type="component" value="Unassembled WGS sequence"/>
</dbReference>
<dbReference type="Pfam" id="PF00856">
    <property type="entry name" value="SET"/>
    <property type="match status" value="1"/>
</dbReference>
<comment type="caution">
    <text evidence="2">The sequence shown here is derived from an EMBL/GenBank/DDBJ whole genome shotgun (WGS) entry which is preliminary data.</text>
</comment>